<accession>A0ABS8UTT1</accession>
<organism evidence="1 2">
    <name type="scientific">Datura stramonium</name>
    <name type="common">Jimsonweed</name>
    <name type="synonym">Common thornapple</name>
    <dbReference type="NCBI Taxonomy" id="4076"/>
    <lineage>
        <taxon>Eukaryota</taxon>
        <taxon>Viridiplantae</taxon>
        <taxon>Streptophyta</taxon>
        <taxon>Embryophyta</taxon>
        <taxon>Tracheophyta</taxon>
        <taxon>Spermatophyta</taxon>
        <taxon>Magnoliopsida</taxon>
        <taxon>eudicotyledons</taxon>
        <taxon>Gunneridae</taxon>
        <taxon>Pentapetalae</taxon>
        <taxon>asterids</taxon>
        <taxon>lamiids</taxon>
        <taxon>Solanales</taxon>
        <taxon>Solanaceae</taxon>
        <taxon>Solanoideae</taxon>
        <taxon>Datureae</taxon>
        <taxon>Datura</taxon>
    </lineage>
</organism>
<keyword evidence="2" id="KW-1185">Reference proteome</keyword>
<sequence>PSEMTSKTEMADVHLLLFHNGFYEQCSAMRELMGVVSSETHVGRDSAIILAIHGLARALELVTALKVE</sequence>
<evidence type="ECO:0000313" key="2">
    <source>
        <dbReference type="Proteomes" id="UP000823775"/>
    </source>
</evidence>
<name>A0ABS8UTT1_DATST</name>
<dbReference type="Proteomes" id="UP000823775">
    <property type="component" value="Unassembled WGS sequence"/>
</dbReference>
<proteinExistence type="predicted"/>
<evidence type="ECO:0000313" key="1">
    <source>
        <dbReference type="EMBL" id="MCD9637722.1"/>
    </source>
</evidence>
<feature type="non-terminal residue" evidence="1">
    <location>
        <position position="68"/>
    </location>
</feature>
<feature type="non-terminal residue" evidence="1">
    <location>
        <position position="1"/>
    </location>
</feature>
<comment type="caution">
    <text evidence="1">The sequence shown here is derived from an EMBL/GenBank/DDBJ whole genome shotgun (WGS) entry which is preliminary data.</text>
</comment>
<reference evidence="1 2" key="1">
    <citation type="journal article" date="2021" name="BMC Genomics">
        <title>Datura genome reveals duplications of psychoactive alkaloid biosynthetic genes and high mutation rate following tissue culture.</title>
        <authorList>
            <person name="Rajewski A."/>
            <person name="Carter-House D."/>
            <person name="Stajich J."/>
            <person name="Litt A."/>
        </authorList>
    </citation>
    <scope>NUCLEOTIDE SEQUENCE [LARGE SCALE GENOMIC DNA]</scope>
    <source>
        <strain evidence="1">AR-01</strain>
    </source>
</reference>
<gene>
    <name evidence="1" type="ORF">HAX54_021160</name>
</gene>
<protein>
    <submittedName>
        <fullName evidence="1">Uncharacterized protein</fullName>
    </submittedName>
</protein>
<dbReference type="EMBL" id="JACEIK010002544">
    <property type="protein sequence ID" value="MCD9637722.1"/>
    <property type="molecule type" value="Genomic_DNA"/>
</dbReference>